<dbReference type="Gene3D" id="1.10.287.130">
    <property type="match status" value="1"/>
</dbReference>
<keyword evidence="9" id="KW-0547">Nucleotide-binding</keyword>
<keyword evidence="6" id="KW-0597">Phosphoprotein</keyword>
<dbReference type="SMART" id="SM00387">
    <property type="entry name" value="HATPase_c"/>
    <property type="match status" value="1"/>
</dbReference>
<dbReference type="PROSITE" id="PS50109">
    <property type="entry name" value="HIS_KIN"/>
    <property type="match status" value="1"/>
</dbReference>
<reference evidence="15 16" key="1">
    <citation type="submission" date="2013-04" db="EMBL/GenBank/DDBJ databases">
        <title>Hyphomonas sp. T24B3 Genome Sequencing.</title>
        <authorList>
            <person name="Lai Q."/>
            <person name="Shao Z."/>
        </authorList>
    </citation>
    <scope>NUCLEOTIDE SEQUENCE [LARGE SCALE GENOMIC DNA]</scope>
    <source>
        <strain evidence="15 16">T24B3</strain>
    </source>
</reference>
<evidence type="ECO:0000256" key="4">
    <source>
        <dbReference type="ARBA" id="ARBA00022475"/>
    </source>
</evidence>
<dbReference type="eggNOG" id="COG0642">
    <property type="taxonomic scope" value="Bacteria"/>
</dbReference>
<dbReference type="PANTHER" id="PTHR44936">
    <property type="entry name" value="SENSOR PROTEIN CREC"/>
    <property type="match status" value="1"/>
</dbReference>
<evidence type="ECO:0000256" key="8">
    <source>
        <dbReference type="ARBA" id="ARBA00022692"/>
    </source>
</evidence>
<dbReference type="InterPro" id="IPR003660">
    <property type="entry name" value="HAMP_dom"/>
</dbReference>
<dbReference type="InterPro" id="IPR050980">
    <property type="entry name" value="2C_sensor_his_kinase"/>
</dbReference>
<evidence type="ECO:0000256" key="12">
    <source>
        <dbReference type="ARBA" id="ARBA00022989"/>
    </source>
</evidence>
<dbReference type="InterPro" id="IPR036097">
    <property type="entry name" value="HisK_dim/P_sf"/>
</dbReference>
<evidence type="ECO:0000256" key="1">
    <source>
        <dbReference type="ARBA" id="ARBA00000085"/>
    </source>
</evidence>
<dbReference type="SUPFAM" id="SSF55874">
    <property type="entry name" value="ATPase domain of HSP90 chaperone/DNA topoisomerase II/histidine kinase"/>
    <property type="match status" value="1"/>
</dbReference>
<dbReference type="AlphaFoldDB" id="A0A062TZD2"/>
<dbReference type="GO" id="GO:0005524">
    <property type="term" value="F:ATP binding"/>
    <property type="evidence" value="ECO:0007669"/>
    <property type="project" value="UniProtKB-KW"/>
</dbReference>
<keyword evidence="16" id="KW-1185">Reference proteome</keyword>
<dbReference type="SUPFAM" id="SSF47384">
    <property type="entry name" value="Homodimeric domain of signal transducing histidine kinase"/>
    <property type="match status" value="1"/>
</dbReference>
<dbReference type="EMBL" id="AWFB01000045">
    <property type="protein sequence ID" value="RAN31630.1"/>
    <property type="molecule type" value="Genomic_DNA"/>
</dbReference>
<gene>
    <name evidence="15" type="ORF">HY3_03395</name>
</gene>
<keyword evidence="10" id="KW-0418">Kinase</keyword>
<protein>
    <recommendedName>
        <fullName evidence="3">histidine kinase</fullName>
        <ecNumber evidence="3">2.7.13.3</ecNumber>
    </recommendedName>
</protein>
<keyword evidence="11" id="KW-0067">ATP-binding</keyword>
<dbReference type="InterPro" id="IPR005467">
    <property type="entry name" value="His_kinase_dom"/>
</dbReference>
<evidence type="ECO:0000256" key="11">
    <source>
        <dbReference type="ARBA" id="ARBA00022840"/>
    </source>
</evidence>
<keyword evidence="5" id="KW-0997">Cell inner membrane</keyword>
<keyword evidence="8" id="KW-0812">Transmembrane</keyword>
<dbReference type="Pfam" id="PF02518">
    <property type="entry name" value="HATPase_c"/>
    <property type="match status" value="1"/>
</dbReference>
<keyword evidence="12" id="KW-1133">Transmembrane helix</keyword>
<evidence type="ECO:0000256" key="2">
    <source>
        <dbReference type="ARBA" id="ARBA00004429"/>
    </source>
</evidence>
<evidence type="ECO:0000256" key="9">
    <source>
        <dbReference type="ARBA" id="ARBA00022741"/>
    </source>
</evidence>
<dbReference type="GO" id="GO:0000155">
    <property type="term" value="F:phosphorelay sensor kinase activity"/>
    <property type="evidence" value="ECO:0007669"/>
    <property type="project" value="InterPro"/>
</dbReference>
<dbReference type="InterPro" id="IPR004358">
    <property type="entry name" value="Sig_transdc_His_kin-like_C"/>
</dbReference>
<evidence type="ECO:0000256" key="6">
    <source>
        <dbReference type="ARBA" id="ARBA00022553"/>
    </source>
</evidence>
<comment type="catalytic activity">
    <reaction evidence="1">
        <text>ATP + protein L-histidine = ADP + protein N-phospho-L-histidine.</text>
        <dbReference type="EC" id="2.7.13.3"/>
    </reaction>
</comment>
<dbReference type="InterPro" id="IPR036890">
    <property type="entry name" value="HATPase_C_sf"/>
</dbReference>
<evidence type="ECO:0000313" key="15">
    <source>
        <dbReference type="EMBL" id="RAN31630.1"/>
    </source>
</evidence>
<dbReference type="InterPro" id="IPR003594">
    <property type="entry name" value="HATPase_dom"/>
</dbReference>
<dbReference type="EC" id="2.7.13.3" evidence="3"/>
<dbReference type="InterPro" id="IPR003661">
    <property type="entry name" value="HisK_dim/P_dom"/>
</dbReference>
<dbReference type="CDD" id="cd00082">
    <property type="entry name" value="HisKA"/>
    <property type="match status" value="1"/>
</dbReference>
<dbReference type="RefSeq" id="WP_034828182.1">
    <property type="nucleotide sequence ID" value="NZ_AWFA01000045.1"/>
</dbReference>
<dbReference type="STRING" id="1280941.HY2_03700"/>
<proteinExistence type="predicted"/>
<dbReference type="PROSITE" id="PS50885">
    <property type="entry name" value="HAMP"/>
    <property type="match status" value="1"/>
</dbReference>
<dbReference type="Gene3D" id="3.30.565.10">
    <property type="entry name" value="Histidine kinase-like ATPase, C-terminal domain"/>
    <property type="match status" value="1"/>
</dbReference>
<dbReference type="Proteomes" id="UP000249123">
    <property type="component" value="Unassembled WGS sequence"/>
</dbReference>
<evidence type="ECO:0000313" key="16">
    <source>
        <dbReference type="Proteomes" id="UP000249123"/>
    </source>
</evidence>
<dbReference type="GO" id="GO:0005886">
    <property type="term" value="C:plasma membrane"/>
    <property type="evidence" value="ECO:0007669"/>
    <property type="project" value="UniProtKB-SubCell"/>
</dbReference>
<evidence type="ECO:0000256" key="5">
    <source>
        <dbReference type="ARBA" id="ARBA00022519"/>
    </source>
</evidence>
<organism evidence="15 16">
    <name type="scientific">Hyphomonas pacifica</name>
    <dbReference type="NCBI Taxonomy" id="1280941"/>
    <lineage>
        <taxon>Bacteria</taxon>
        <taxon>Pseudomonadati</taxon>
        <taxon>Pseudomonadota</taxon>
        <taxon>Alphaproteobacteria</taxon>
        <taxon>Hyphomonadales</taxon>
        <taxon>Hyphomonadaceae</taxon>
        <taxon>Hyphomonas</taxon>
    </lineage>
</organism>
<dbReference type="OrthoDB" id="9804645at2"/>
<evidence type="ECO:0000256" key="13">
    <source>
        <dbReference type="ARBA" id="ARBA00023012"/>
    </source>
</evidence>
<evidence type="ECO:0000256" key="3">
    <source>
        <dbReference type="ARBA" id="ARBA00012438"/>
    </source>
</evidence>
<evidence type="ECO:0000256" key="10">
    <source>
        <dbReference type="ARBA" id="ARBA00022777"/>
    </source>
</evidence>
<dbReference type="PRINTS" id="PR00344">
    <property type="entry name" value="BCTRLSENSOR"/>
</dbReference>
<name>A0A062TZD2_9PROT</name>
<dbReference type="PANTHER" id="PTHR44936:SF5">
    <property type="entry name" value="SENSOR HISTIDINE KINASE ENVZ"/>
    <property type="match status" value="1"/>
</dbReference>
<dbReference type="Pfam" id="PF00512">
    <property type="entry name" value="HisKA"/>
    <property type="match status" value="1"/>
</dbReference>
<dbReference type="SMART" id="SM00388">
    <property type="entry name" value="HisKA"/>
    <property type="match status" value="1"/>
</dbReference>
<accession>A0A062TZD2</accession>
<evidence type="ECO:0000256" key="7">
    <source>
        <dbReference type="ARBA" id="ARBA00022679"/>
    </source>
</evidence>
<keyword evidence="4" id="KW-1003">Cell membrane</keyword>
<keyword evidence="13" id="KW-0902">Two-component regulatory system</keyword>
<comment type="caution">
    <text evidence="15">The sequence shown here is derived from an EMBL/GenBank/DDBJ whole genome shotgun (WGS) entry which is preliminary data.</text>
</comment>
<comment type="subcellular location">
    <subcellularLocation>
        <location evidence="2">Cell inner membrane</location>
        <topology evidence="2">Multi-pass membrane protein</topology>
    </subcellularLocation>
</comment>
<keyword evidence="7" id="KW-0808">Transferase</keyword>
<sequence length="433" mass="48125">MKRFRLRDITPRGLYARSMLMVIAPVVLILALMTWYYYDSHIAEVNRKLGQSIARDTSLVQAYCAGGNDAGLDREMISKGLDLTFTCDSQEDDFNRSTYANVFSYSRTLDEELETRLEVPVDTALDPQTSMLHLRFPAGGRTAEIVVERKRVLTITSHFFIVWVIIFSLFMVTLAIGFLNQQVRSILRLAEAARAFGRGREMPDFRPSGANEVRDAARAVIDMKNRLTAFTEQRTAMLAGVSHDLRTPLTRLKLALAMMEPTEDIKAAQSDLDDMSMMLDEYLTFASGEEGDEAVTFDLARLVREIAVGFGPHIEVTGPQSIRVRGRPLAIKRAVTNLISNAMKFATEAHVTLVDGPHAADIHVDDNGPGIEPARREEAFRPFMRLDEARTQNTSGTGLGLTLARDTARAHGGDLRLSDSPLGGLRASLRLPH</sequence>
<evidence type="ECO:0000256" key="14">
    <source>
        <dbReference type="ARBA" id="ARBA00023136"/>
    </source>
</evidence>
<keyword evidence="14" id="KW-0472">Membrane</keyword>